<dbReference type="GeneID" id="83628008"/>
<dbReference type="RefSeq" id="WP_236977904.1">
    <property type="nucleotide sequence ID" value="NZ_BRXE01000016.1"/>
</dbReference>
<organism evidence="3 4">
    <name type="scientific">Mycobacterium kiyosense</name>
    <dbReference type="NCBI Taxonomy" id="2871094"/>
    <lineage>
        <taxon>Bacteria</taxon>
        <taxon>Bacillati</taxon>
        <taxon>Actinomycetota</taxon>
        <taxon>Actinomycetes</taxon>
        <taxon>Mycobacteriales</taxon>
        <taxon>Mycobacteriaceae</taxon>
        <taxon>Mycobacterium</taxon>
    </lineage>
</organism>
<dbReference type="InterPro" id="IPR002878">
    <property type="entry name" value="ChsH2_C"/>
</dbReference>
<dbReference type="InterPro" id="IPR012340">
    <property type="entry name" value="NA-bd_OB-fold"/>
</dbReference>
<evidence type="ECO:0000313" key="2">
    <source>
        <dbReference type="EMBL" id="GLB82809.1"/>
    </source>
</evidence>
<gene>
    <name evidence="3" type="ORF">Mkiyose1413_17840</name>
    <name evidence="2" type="ORF">SRL2020028_20650</name>
</gene>
<name>A0A9P3Q2U0_9MYCO</name>
<dbReference type="Proteomes" id="UP001165663">
    <property type="component" value="Unassembled WGS sequence"/>
</dbReference>
<dbReference type="Proteomes" id="UP001064782">
    <property type="component" value="Unassembled WGS sequence"/>
</dbReference>
<protein>
    <recommendedName>
        <fullName evidence="1">ChsH2 C-terminal OB-fold domain-containing protein</fullName>
    </recommendedName>
</protein>
<accession>A0A9P3Q2U0</accession>
<proteinExistence type="predicted"/>
<comment type="caution">
    <text evidence="3">The sequence shown here is derived from an EMBL/GenBank/DDBJ whole genome shotgun (WGS) entry which is preliminary data.</text>
</comment>
<evidence type="ECO:0000259" key="1">
    <source>
        <dbReference type="Pfam" id="PF01796"/>
    </source>
</evidence>
<dbReference type="EMBL" id="BRXE01000016">
    <property type="protein sequence ID" value="GLB82809.1"/>
    <property type="molecule type" value="Genomic_DNA"/>
</dbReference>
<evidence type="ECO:0000313" key="4">
    <source>
        <dbReference type="Proteomes" id="UP001064782"/>
    </source>
</evidence>
<dbReference type="AlphaFoldDB" id="A0A9P3Q2U0"/>
<feature type="domain" description="ChsH2 C-terminal OB-fold" evidence="1">
    <location>
        <begin position="62"/>
        <end position="119"/>
    </location>
</feature>
<reference evidence="3" key="1">
    <citation type="submission" date="2022-08" db="EMBL/GenBank/DDBJ databases">
        <title>Mycobacterium kiyosense sp. nov., scotochromogenic slow-glowing species isolated from respiratory specimens.</title>
        <authorList>
            <person name="Fukano H."/>
            <person name="Kazumi Y."/>
            <person name="Sakagami N."/>
            <person name="Ato M."/>
            <person name="Mitarai S."/>
            <person name="Hoshino Y."/>
        </authorList>
    </citation>
    <scope>NUCLEOTIDE SEQUENCE</scope>
    <source>
        <strain evidence="3">1413</strain>
        <strain evidence="2">SRL2020-028</strain>
    </source>
</reference>
<keyword evidence="4" id="KW-1185">Reference proteome</keyword>
<evidence type="ECO:0000313" key="3">
    <source>
        <dbReference type="EMBL" id="GLD29901.1"/>
    </source>
</evidence>
<dbReference type="SUPFAM" id="SSF50249">
    <property type="entry name" value="Nucleic acid-binding proteins"/>
    <property type="match status" value="1"/>
</dbReference>
<sequence length="135" mass="14252">MPASPTHKSAAPAPDPRPVIRVHGDFAMVAGVRCIACGHPLIEQVDACPVCRARVSRDNFGPGGTVFAATVLRIALPERPPPYGLAYVDLDGGPRILAHGYADRDTCRPLAPGDRVRLTGQTALGDPLVELETPL</sequence>
<dbReference type="Pfam" id="PF01796">
    <property type="entry name" value="OB_ChsH2_C"/>
    <property type="match status" value="1"/>
</dbReference>
<dbReference type="EMBL" id="BRZI01000009">
    <property type="protein sequence ID" value="GLD29901.1"/>
    <property type="molecule type" value="Genomic_DNA"/>
</dbReference>